<evidence type="ECO:0000313" key="2">
    <source>
        <dbReference type="EMBL" id="PIQ85509.1"/>
    </source>
</evidence>
<name>A0A2H0LM74_9BACT</name>
<feature type="transmembrane region" description="Helical" evidence="1">
    <location>
        <begin position="20"/>
        <end position="41"/>
    </location>
</feature>
<dbReference type="AlphaFoldDB" id="A0A2H0LM74"/>
<evidence type="ECO:0000313" key="3">
    <source>
        <dbReference type="Proteomes" id="UP000230859"/>
    </source>
</evidence>
<gene>
    <name evidence="2" type="ORF">COV74_08440</name>
</gene>
<proteinExistence type="predicted"/>
<dbReference type="EMBL" id="PCVY01000065">
    <property type="protein sequence ID" value="PIQ85509.1"/>
    <property type="molecule type" value="Genomic_DNA"/>
</dbReference>
<keyword evidence="1" id="KW-0472">Membrane</keyword>
<keyword evidence="1" id="KW-1133">Transmembrane helix</keyword>
<comment type="caution">
    <text evidence="2">The sequence shown here is derived from an EMBL/GenBank/DDBJ whole genome shotgun (WGS) entry which is preliminary data.</text>
</comment>
<dbReference type="Proteomes" id="UP000230859">
    <property type="component" value="Unassembled WGS sequence"/>
</dbReference>
<accession>A0A2H0LM74</accession>
<sequence length="85" mass="9209">MTMKNNQSRDENPLHGLRHIGILTSIPMVMVAGLAVGYYAGAWLDRLLGSDPWGKMTVSILGVAAGIKQSIRLIRESAKDNDATD</sequence>
<dbReference type="Pfam" id="PF09527">
    <property type="entry name" value="ATPase_gene1"/>
    <property type="match status" value="1"/>
</dbReference>
<organism evidence="2 3">
    <name type="scientific">Candidatus Abzuiibacterium crystallinum</name>
    <dbReference type="NCBI Taxonomy" id="1974748"/>
    <lineage>
        <taxon>Bacteria</taxon>
        <taxon>Pseudomonadati</taxon>
        <taxon>Candidatus Omnitrophota</taxon>
        <taxon>Candidatus Abzuiibacterium</taxon>
    </lineage>
</organism>
<dbReference type="InterPro" id="IPR032820">
    <property type="entry name" value="ATPase_put"/>
</dbReference>
<protein>
    <recommendedName>
        <fullName evidence="4">AtpZ/AtpI family protein</fullName>
    </recommendedName>
</protein>
<evidence type="ECO:0000256" key="1">
    <source>
        <dbReference type="SAM" id="Phobius"/>
    </source>
</evidence>
<reference evidence="2 3" key="1">
    <citation type="submission" date="2017-09" db="EMBL/GenBank/DDBJ databases">
        <title>Depth-based differentiation of microbial function through sediment-hosted aquifers and enrichment of novel symbionts in the deep terrestrial subsurface.</title>
        <authorList>
            <person name="Probst A.J."/>
            <person name="Ladd B."/>
            <person name="Jarett J.K."/>
            <person name="Geller-Mcgrath D.E."/>
            <person name="Sieber C.M."/>
            <person name="Emerson J.B."/>
            <person name="Anantharaman K."/>
            <person name="Thomas B.C."/>
            <person name="Malmstrom R."/>
            <person name="Stieglmeier M."/>
            <person name="Klingl A."/>
            <person name="Woyke T."/>
            <person name="Ryan C.M."/>
            <person name="Banfield J.F."/>
        </authorList>
    </citation>
    <scope>NUCLEOTIDE SEQUENCE [LARGE SCALE GENOMIC DNA]</scope>
    <source>
        <strain evidence="2">CG11_big_fil_rev_8_21_14_0_20_45_26</strain>
    </source>
</reference>
<evidence type="ECO:0008006" key="4">
    <source>
        <dbReference type="Google" id="ProtNLM"/>
    </source>
</evidence>
<keyword evidence="1" id="KW-0812">Transmembrane</keyword>